<dbReference type="PANTHER" id="PTHR10859">
    <property type="entry name" value="GLYCOSYL TRANSFERASE"/>
    <property type="match status" value="1"/>
</dbReference>
<dbReference type="Gene3D" id="3.90.550.10">
    <property type="entry name" value="Spore Coat Polysaccharide Biosynthesis Protein SpsA, Chain A"/>
    <property type="match status" value="1"/>
</dbReference>
<dbReference type="EMBL" id="MGGP01000019">
    <property type="protein sequence ID" value="OGM31966.1"/>
    <property type="molecule type" value="Genomic_DNA"/>
</dbReference>
<evidence type="ECO:0000256" key="3">
    <source>
        <dbReference type="ARBA" id="ARBA00006739"/>
    </source>
</evidence>
<organism evidence="14 15">
    <name type="scientific">Candidatus Woesebacteria bacterium RIFCSPHIGHO2_01_FULL_44_21</name>
    <dbReference type="NCBI Taxonomy" id="1802503"/>
    <lineage>
        <taxon>Bacteria</taxon>
        <taxon>Candidatus Woeseibacteriota</taxon>
    </lineage>
</organism>
<evidence type="ECO:0000259" key="13">
    <source>
        <dbReference type="Pfam" id="PF00535"/>
    </source>
</evidence>
<dbReference type="Pfam" id="PF00535">
    <property type="entry name" value="Glycos_transf_2"/>
    <property type="match status" value="1"/>
</dbReference>
<evidence type="ECO:0000256" key="6">
    <source>
        <dbReference type="ARBA" id="ARBA00022679"/>
    </source>
</evidence>
<keyword evidence="6" id="KW-0808">Transferase</keyword>
<accession>A0A1F7YX91</accession>
<protein>
    <recommendedName>
        <fullName evidence="4">dolichyl-phosphate beta-glucosyltransferase</fullName>
        <ecNumber evidence="4">2.4.1.117</ecNumber>
    </recommendedName>
</protein>
<feature type="domain" description="Glycosyltransferase 2-like" evidence="13">
    <location>
        <begin position="7"/>
        <end position="174"/>
    </location>
</feature>
<keyword evidence="11" id="KW-0472">Membrane</keyword>
<evidence type="ECO:0000256" key="11">
    <source>
        <dbReference type="ARBA" id="ARBA00023136"/>
    </source>
</evidence>
<dbReference type="InterPro" id="IPR029044">
    <property type="entry name" value="Nucleotide-diphossugar_trans"/>
</dbReference>
<dbReference type="SUPFAM" id="SSF53448">
    <property type="entry name" value="Nucleotide-diphospho-sugar transferases"/>
    <property type="match status" value="1"/>
</dbReference>
<keyword evidence="5" id="KW-0328">Glycosyltransferase</keyword>
<dbReference type="Proteomes" id="UP000178870">
    <property type="component" value="Unassembled WGS sequence"/>
</dbReference>
<evidence type="ECO:0000256" key="2">
    <source>
        <dbReference type="ARBA" id="ARBA00004922"/>
    </source>
</evidence>
<gene>
    <name evidence="14" type="ORF">A2803_02660</name>
</gene>
<reference evidence="14 15" key="1">
    <citation type="journal article" date="2016" name="Nat. Commun.">
        <title>Thousands of microbial genomes shed light on interconnected biogeochemical processes in an aquifer system.</title>
        <authorList>
            <person name="Anantharaman K."/>
            <person name="Brown C.T."/>
            <person name="Hug L.A."/>
            <person name="Sharon I."/>
            <person name="Castelle C.J."/>
            <person name="Probst A.J."/>
            <person name="Thomas B.C."/>
            <person name="Singh A."/>
            <person name="Wilkins M.J."/>
            <person name="Karaoz U."/>
            <person name="Brodie E.L."/>
            <person name="Williams K.H."/>
            <person name="Hubbard S.S."/>
            <person name="Banfield J.F."/>
        </authorList>
    </citation>
    <scope>NUCLEOTIDE SEQUENCE [LARGE SCALE GENOMIC DNA]</scope>
</reference>
<evidence type="ECO:0000256" key="7">
    <source>
        <dbReference type="ARBA" id="ARBA00022692"/>
    </source>
</evidence>
<evidence type="ECO:0000256" key="8">
    <source>
        <dbReference type="ARBA" id="ARBA00022824"/>
    </source>
</evidence>
<dbReference type="AlphaFoldDB" id="A0A1F7YX91"/>
<comment type="pathway">
    <text evidence="2">Protein modification; protein glycosylation.</text>
</comment>
<sequence length="240" mass="27184">MRNPYLSIIIPAHNEERRLPKAFLAIDDFLKGQKYAAEVIVVENGSHDATSQVTRKFAKKYKYIKLIEVSTRGKGLAVKAGMLAAKGEYRFICDADLSMPIEELPKFLPPETKGVDVAIGVREGKGANRVGEPFKRHLVGRAFNLIIKLTILPSFEDTQCGFKMFTAGAAKELFSIQKLSGIGFDIELLYLARKKKLKVKEVPITWYFDADSRMRLIQDSLKALLEIWQIRKAWWTGGYK</sequence>
<dbReference type="GO" id="GO:0006487">
    <property type="term" value="P:protein N-linked glycosylation"/>
    <property type="evidence" value="ECO:0007669"/>
    <property type="project" value="TreeGrafter"/>
</dbReference>
<keyword evidence="8" id="KW-0256">Endoplasmic reticulum</keyword>
<evidence type="ECO:0000256" key="1">
    <source>
        <dbReference type="ARBA" id="ARBA00004389"/>
    </source>
</evidence>
<evidence type="ECO:0000256" key="12">
    <source>
        <dbReference type="ARBA" id="ARBA00045097"/>
    </source>
</evidence>
<dbReference type="PANTHER" id="PTHR10859:SF91">
    <property type="entry name" value="DOLICHYL-PHOSPHATE BETA-GLUCOSYLTRANSFERASE"/>
    <property type="match status" value="1"/>
</dbReference>
<evidence type="ECO:0000313" key="14">
    <source>
        <dbReference type="EMBL" id="OGM31966.1"/>
    </source>
</evidence>
<keyword evidence="7" id="KW-0812">Transmembrane</keyword>
<dbReference type="GO" id="GO:0004581">
    <property type="term" value="F:dolichyl-phosphate beta-glucosyltransferase activity"/>
    <property type="evidence" value="ECO:0007669"/>
    <property type="project" value="UniProtKB-EC"/>
</dbReference>
<evidence type="ECO:0000256" key="4">
    <source>
        <dbReference type="ARBA" id="ARBA00012583"/>
    </source>
</evidence>
<comment type="similarity">
    <text evidence="3">Belongs to the glycosyltransferase 2 family.</text>
</comment>
<dbReference type="EC" id="2.4.1.117" evidence="4"/>
<evidence type="ECO:0000256" key="10">
    <source>
        <dbReference type="ARBA" id="ARBA00022989"/>
    </source>
</evidence>
<comment type="subcellular location">
    <subcellularLocation>
        <location evidence="1">Endoplasmic reticulum membrane</location>
        <topology evidence="1">Single-pass membrane protein</topology>
    </subcellularLocation>
</comment>
<dbReference type="InterPro" id="IPR001173">
    <property type="entry name" value="Glyco_trans_2-like"/>
</dbReference>
<name>A0A1F7YX91_9BACT</name>
<comment type="caution">
    <text evidence="14">The sequence shown here is derived from an EMBL/GenBank/DDBJ whole genome shotgun (WGS) entry which is preliminary data.</text>
</comment>
<evidence type="ECO:0000256" key="5">
    <source>
        <dbReference type="ARBA" id="ARBA00022676"/>
    </source>
</evidence>
<keyword evidence="10" id="KW-1133">Transmembrane helix</keyword>
<comment type="catalytic activity">
    <reaction evidence="12">
        <text>a di-trans,poly-cis-dolichyl phosphate + UDP-alpha-D-glucose = a di-trans,poly-cis-dolichyl beta-D-glucosyl phosphate + UDP</text>
        <dbReference type="Rhea" id="RHEA:15401"/>
        <dbReference type="Rhea" id="RHEA-COMP:19498"/>
        <dbReference type="Rhea" id="RHEA-COMP:19502"/>
        <dbReference type="ChEBI" id="CHEBI:57525"/>
        <dbReference type="ChEBI" id="CHEBI:57683"/>
        <dbReference type="ChEBI" id="CHEBI:58223"/>
        <dbReference type="ChEBI" id="CHEBI:58885"/>
        <dbReference type="EC" id="2.4.1.117"/>
    </reaction>
    <physiologicalReaction direction="left-to-right" evidence="12">
        <dbReference type="Rhea" id="RHEA:15402"/>
    </physiologicalReaction>
</comment>
<keyword evidence="9" id="KW-0735">Signal-anchor</keyword>
<evidence type="ECO:0000313" key="15">
    <source>
        <dbReference type="Proteomes" id="UP000178870"/>
    </source>
</evidence>
<proteinExistence type="inferred from homology"/>
<dbReference type="InterPro" id="IPR035518">
    <property type="entry name" value="DPG_synthase"/>
</dbReference>
<evidence type="ECO:0000256" key="9">
    <source>
        <dbReference type="ARBA" id="ARBA00022968"/>
    </source>
</evidence>
<dbReference type="CDD" id="cd04188">
    <property type="entry name" value="DPG_synthase"/>
    <property type="match status" value="1"/>
</dbReference>